<protein>
    <submittedName>
        <fullName evidence="3">Uncharacterized protein</fullName>
    </submittedName>
</protein>
<evidence type="ECO:0000256" key="2">
    <source>
        <dbReference type="SAM" id="MobiDB-lite"/>
    </source>
</evidence>
<proteinExistence type="inferred from homology"/>
<organism evidence="3 4">
    <name type="scientific">Rosa chinensis</name>
    <name type="common">China rose</name>
    <dbReference type="NCBI Taxonomy" id="74649"/>
    <lineage>
        <taxon>Eukaryota</taxon>
        <taxon>Viridiplantae</taxon>
        <taxon>Streptophyta</taxon>
        <taxon>Embryophyta</taxon>
        <taxon>Tracheophyta</taxon>
        <taxon>Spermatophyta</taxon>
        <taxon>Magnoliopsida</taxon>
        <taxon>eudicotyledons</taxon>
        <taxon>Gunneridae</taxon>
        <taxon>Pentapetalae</taxon>
        <taxon>rosids</taxon>
        <taxon>fabids</taxon>
        <taxon>Rosales</taxon>
        <taxon>Rosaceae</taxon>
        <taxon>Rosoideae</taxon>
        <taxon>Rosoideae incertae sedis</taxon>
        <taxon>Rosa</taxon>
    </lineage>
</organism>
<keyword evidence="4" id="KW-1185">Reference proteome</keyword>
<dbReference type="Gramene" id="PRQ19117">
    <property type="protein sequence ID" value="PRQ19117"/>
    <property type="gene ID" value="RchiOBHm_Chr7g0213591"/>
</dbReference>
<name>A0A2P6PB21_ROSCH</name>
<evidence type="ECO:0000256" key="1">
    <source>
        <dbReference type="ARBA" id="ARBA00008874"/>
    </source>
</evidence>
<dbReference type="InterPro" id="IPR047173">
    <property type="entry name" value="STRAD_A/B-like"/>
</dbReference>
<dbReference type="PANTHER" id="PTHR48014:SF24">
    <property type="entry name" value="PROTEIN KINASE SUPERFAMILY PROTEIN"/>
    <property type="match status" value="1"/>
</dbReference>
<dbReference type="EMBL" id="PDCK01000045">
    <property type="protein sequence ID" value="PRQ19117.1"/>
    <property type="molecule type" value="Genomic_DNA"/>
</dbReference>
<dbReference type="AlphaFoldDB" id="A0A2P6PB21"/>
<evidence type="ECO:0000313" key="3">
    <source>
        <dbReference type="EMBL" id="PRQ19117.1"/>
    </source>
</evidence>
<evidence type="ECO:0000313" key="4">
    <source>
        <dbReference type="Proteomes" id="UP000238479"/>
    </source>
</evidence>
<reference evidence="3 4" key="1">
    <citation type="journal article" date="2018" name="Nat. Genet.">
        <title>The Rosa genome provides new insights in the design of modern roses.</title>
        <authorList>
            <person name="Bendahmane M."/>
        </authorList>
    </citation>
    <scope>NUCLEOTIDE SEQUENCE [LARGE SCALE GENOMIC DNA]</scope>
    <source>
        <strain evidence="4">cv. Old Blush</strain>
    </source>
</reference>
<dbReference type="GO" id="GO:0043539">
    <property type="term" value="F:protein serine/threonine kinase activator activity"/>
    <property type="evidence" value="ECO:0007669"/>
    <property type="project" value="InterPro"/>
</dbReference>
<comment type="similarity">
    <text evidence="1">Belongs to the protein kinase superfamily. STE Ser/Thr protein kinase family. STE20 subfamily.</text>
</comment>
<gene>
    <name evidence="3" type="ORF">RchiOBHm_Chr7g0213591</name>
</gene>
<sequence length="144" mass="16458">MFADKASHGRRSSNPRSISTLLRDYSPPTPSTLWRRKKTNFLMDYSLYKNPSVMLSSMNLSLCGSLSLSLSLSLYEEVLVRMEKKKYPIGSEHYTLYMEVGQGVSASVHRAVCKPFNEDVAIQILDFERDNCDLVPNSMLFFIF</sequence>
<dbReference type="Gene3D" id="3.30.200.20">
    <property type="entry name" value="Phosphorylase Kinase, domain 1"/>
    <property type="match status" value="1"/>
</dbReference>
<feature type="region of interest" description="Disordered" evidence="2">
    <location>
        <begin position="1"/>
        <end position="24"/>
    </location>
</feature>
<accession>A0A2P6PB21</accession>
<dbReference type="STRING" id="74649.A0A2P6PB21"/>
<dbReference type="Proteomes" id="UP000238479">
    <property type="component" value="Chromosome 7"/>
</dbReference>
<dbReference type="PANTHER" id="PTHR48014">
    <property type="entry name" value="SERINE/THREONINE-PROTEIN KINASE FRAY2"/>
    <property type="match status" value="1"/>
</dbReference>
<comment type="caution">
    <text evidence="3">The sequence shown here is derived from an EMBL/GenBank/DDBJ whole genome shotgun (WGS) entry which is preliminary data.</text>
</comment>